<dbReference type="RefSeq" id="WP_130422194.1">
    <property type="nucleotide sequence ID" value="NZ_SHKW01000001.1"/>
</dbReference>
<sequence>MSNAEIELKLPISDPAAFQSRLLELGFHIETRRTFEHNTLYDTPSRDLRARTEILRIRQYGNTYIVTHKGLADPHSAPDSTRYKVRIETETTVGDGPTLAAIFEHLGYAPAFVYEKYRTEWSHASEPSAHVVVDETPIGTYAELEGPPDWIERTLSQLSIDPATCLTDSYGKLFLDWKQRTGSTAENLTFAEIGAPALV</sequence>
<organism evidence="2 3">
    <name type="scientific">Edaphobacter modestus</name>
    <dbReference type="NCBI Taxonomy" id="388466"/>
    <lineage>
        <taxon>Bacteria</taxon>
        <taxon>Pseudomonadati</taxon>
        <taxon>Acidobacteriota</taxon>
        <taxon>Terriglobia</taxon>
        <taxon>Terriglobales</taxon>
        <taxon>Acidobacteriaceae</taxon>
        <taxon>Edaphobacter</taxon>
    </lineage>
</organism>
<dbReference type="Proteomes" id="UP000292958">
    <property type="component" value="Unassembled WGS sequence"/>
</dbReference>
<dbReference type="InterPro" id="IPR033469">
    <property type="entry name" value="CYTH-like_dom_sf"/>
</dbReference>
<protein>
    <submittedName>
        <fullName evidence="2">Adenylate cyclase</fullName>
    </submittedName>
</protein>
<dbReference type="PROSITE" id="PS51707">
    <property type="entry name" value="CYTH"/>
    <property type="match status" value="1"/>
</dbReference>
<dbReference type="Gene3D" id="2.40.320.10">
    <property type="entry name" value="Hypothetical Protein Pfu-838710-001"/>
    <property type="match status" value="1"/>
</dbReference>
<dbReference type="InterPro" id="IPR023577">
    <property type="entry name" value="CYTH_domain"/>
</dbReference>
<feature type="domain" description="CYTH" evidence="1">
    <location>
        <begin position="3"/>
        <end position="176"/>
    </location>
</feature>
<accession>A0A4Q7Z210</accession>
<gene>
    <name evidence="2" type="ORF">BDD14_5219</name>
</gene>
<name>A0A4Q7Z210_9BACT</name>
<dbReference type="PANTHER" id="PTHR21028">
    <property type="entry name" value="SI:CH211-156B7.4"/>
    <property type="match status" value="1"/>
</dbReference>
<dbReference type="SUPFAM" id="SSF55154">
    <property type="entry name" value="CYTH-like phosphatases"/>
    <property type="match status" value="1"/>
</dbReference>
<evidence type="ECO:0000259" key="1">
    <source>
        <dbReference type="PROSITE" id="PS51707"/>
    </source>
</evidence>
<dbReference type="EMBL" id="SHKW01000001">
    <property type="protein sequence ID" value="RZU43549.1"/>
    <property type="molecule type" value="Genomic_DNA"/>
</dbReference>
<dbReference type="PANTHER" id="PTHR21028:SF2">
    <property type="entry name" value="CYTH DOMAIN-CONTAINING PROTEIN"/>
    <property type="match status" value="1"/>
</dbReference>
<evidence type="ECO:0000313" key="2">
    <source>
        <dbReference type="EMBL" id="RZU43549.1"/>
    </source>
</evidence>
<reference evidence="2 3" key="1">
    <citation type="submission" date="2019-02" db="EMBL/GenBank/DDBJ databases">
        <title>Genomic Encyclopedia of Archaeal and Bacterial Type Strains, Phase II (KMG-II): from individual species to whole genera.</title>
        <authorList>
            <person name="Goeker M."/>
        </authorList>
    </citation>
    <scope>NUCLEOTIDE SEQUENCE [LARGE SCALE GENOMIC DNA]</scope>
    <source>
        <strain evidence="2 3">DSM 18101</strain>
    </source>
</reference>
<dbReference type="AlphaFoldDB" id="A0A4Q7Z210"/>
<dbReference type="Pfam" id="PF01928">
    <property type="entry name" value="CYTH"/>
    <property type="match status" value="1"/>
</dbReference>
<comment type="caution">
    <text evidence="2">The sequence shown here is derived from an EMBL/GenBank/DDBJ whole genome shotgun (WGS) entry which is preliminary data.</text>
</comment>
<evidence type="ECO:0000313" key="3">
    <source>
        <dbReference type="Proteomes" id="UP000292958"/>
    </source>
</evidence>
<dbReference type="CDD" id="cd07890">
    <property type="entry name" value="CYTH-like_AC_IV-like"/>
    <property type="match status" value="1"/>
</dbReference>
<dbReference type="SMART" id="SM01118">
    <property type="entry name" value="CYTH"/>
    <property type="match status" value="1"/>
</dbReference>
<proteinExistence type="predicted"/>
<dbReference type="InterPro" id="IPR008173">
    <property type="entry name" value="Adenylyl_cyclase_CyaB"/>
</dbReference>
<dbReference type="OrthoDB" id="116396at2"/>
<keyword evidence="3" id="KW-1185">Reference proteome</keyword>